<dbReference type="Proteomes" id="UP000198406">
    <property type="component" value="Unassembled WGS sequence"/>
</dbReference>
<dbReference type="EMBL" id="BDSP01000167">
    <property type="protein sequence ID" value="GAX21429.1"/>
    <property type="molecule type" value="Genomic_DNA"/>
</dbReference>
<sequence>MQSESTTMGNEIQDATQEWMPTPLTFKTRYIGPSEDNLTDEQKRIRQNILETRPRTGLSGPFGPWLAVPSIAQPAQQLGQACRYHTSLSMRESELIILLTAAKTRSHAEFDIHVGEAVKAGLSLSIIRAIPRDDDFSAAQVREWILPLLNDNRREQAMVVFAAELLDSYSVSDETYELTKRAVDNKDSVLVEITSIVGYYTFVAYTLNVFRIPSSSS</sequence>
<gene>
    <name evidence="1" type="ORF">FisN_10Hu007</name>
</gene>
<name>A0A1Z5K5D4_FISSO</name>
<comment type="caution">
    <text evidence="1">The sequence shown here is derived from an EMBL/GenBank/DDBJ whole genome shotgun (WGS) entry which is preliminary data.</text>
</comment>
<dbReference type="OrthoDB" id="9998495at2759"/>
<organism evidence="1 2">
    <name type="scientific">Fistulifera solaris</name>
    <name type="common">Oleaginous diatom</name>
    <dbReference type="NCBI Taxonomy" id="1519565"/>
    <lineage>
        <taxon>Eukaryota</taxon>
        <taxon>Sar</taxon>
        <taxon>Stramenopiles</taxon>
        <taxon>Ochrophyta</taxon>
        <taxon>Bacillariophyta</taxon>
        <taxon>Bacillariophyceae</taxon>
        <taxon>Bacillariophycidae</taxon>
        <taxon>Naviculales</taxon>
        <taxon>Naviculaceae</taxon>
        <taxon>Fistulifera</taxon>
    </lineage>
</organism>
<reference evidence="1 2" key="1">
    <citation type="journal article" date="2015" name="Plant Cell">
        <title>Oil accumulation by the oleaginous diatom Fistulifera solaris as revealed by the genome and transcriptome.</title>
        <authorList>
            <person name="Tanaka T."/>
            <person name="Maeda Y."/>
            <person name="Veluchamy A."/>
            <person name="Tanaka M."/>
            <person name="Abida H."/>
            <person name="Marechal E."/>
            <person name="Bowler C."/>
            <person name="Muto M."/>
            <person name="Sunaga Y."/>
            <person name="Tanaka M."/>
            <person name="Yoshino T."/>
            <person name="Taniguchi T."/>
            <person name="Fukuda Y."/>
            <person name="Nemoto M."/>
            <person name="Matsumoto M."/>
            <person name="Wong P.S."/>
            <person name="Aburatani S."/>
            <person name="Fujibuchi W."/>
        </authorList>
    </citation>
    <scope>NUCLEOTIDE SEQUENCE [LARGE SCALE GENOMIC DNA]</scope>
    <source>
        <strain evidence="1 2">JPCC DA0580</strain>
    </source>
</reference>
<protein>
    <recommendedName>
        <fullName evidence="3">Carboxymuconolactone decarboxylase-like domain-containing protein</fullName>
    </recommendedName>
</protein>
<dbReference type="AlphaFoldDB" id="A0A1Z5K5D4"/>
<keyword evidence="2" id="KW-1185">Reference proteome</keyword>
<evidence type="ECO:0000313" key="2">
    <source>
        <dbReference type="Proteomes" id="UP000198406"/>
    </source>
</evidence>
<dbReference type="PANTHER" id="PTHR34846">
    <property type="entry name" value="4-CARBOXYMUCONOLACTONE DECARBOXYLASE FAMILY PROTEIN (AFU_ORTHOLOGUE AFUA_6G11590)"/>
    <property type="match status" value="1"/>
</dbReference>
<proteinExistence type="predicted"/>
<dbReference type="InParanoid" id="A0A1Z5K5D4"/>
<dbReference type="InterPro" id="IPR029032">
    <property type="entry name" value="AhpD-like"/>
</dbReference>
<dbReference type="Gene3D" id="1.20.1290.10">
    <property type="entry name" value="AhpD-like"/>
    <property type="match status" value="1"/>
</dbReference>
<dbReference type="SUPFAM" id="SSF69118">
    <property type="entry name" value="AhpD-like"/>
    <property type="match status" value="1"/>
</dbReference>
<evidence type="ECO:0008006" key="3">
    <source>
        <dbReference type="Google" id="ProtNLM"/>
    </source>
</evidence>
<accession>A0A1Z5K5D4</accession>
<evidence type="ECO:0000313" key="1">
    <source>
        <dbReference type="EMBL" id="GAX21429.1"/>
    </source>
</evidence>
<dbReference type="PANTHER" id="PTHR34846:SF5">
    <property type="entry name" value="CARBOXYMUCONOLACTONE DECARBOXYLASE-LIKE DOMAIN-CONTAINING PROTEIN"/>
    <property type="match status" value="1"/>
</dbReference>